<gene>
    <name evidence="1" type="ORF">BSZ36_06200</name>
</gene>
<dbReference type="RefSeq" id="WP_094547034.1">
    <property type="nucleotide sequence ID" value="NZ_MQWB01000001.1"/>
</dbReference>
<evidence type="ECO:0008006" key="3">
    <source>
        <dbReference type="Google" id="ProtNLM"/>
    </source>
</evidence>
<dbReference type="EMBL" id="MQWB01000001">
    <property type="protein sequence ID" value="OZC02601.1"/>
    <property type="molecule type" value="Genomic_DNA"/>
</dbReference>
<name>A0A259TY17_9BACT</name>
<evidence type="ECO:0000313" key="1">
    <source>
        <dbReference type="EMBL" id="OZC02601.1"/>
    </source>
</evidence>
<keyword evidence="2" id="KW-1185">Reference proteome</keyword>
<comment type="caution">
    <text evidence="1">The sequence shown here is derived from an EMBL/GenBank/DDBJ whole genome shotgun (WGS) entry which is preliminary data.</text>
</comment>
<sequence>MRFALLLLTALSLAACSSGPLVDDAPEGQLPDAYPYQTAAQIRDAIQRSTQPVAFYAADGRIEITTRTLDQKATYSIRARLADSTTVTVRGPLGIEGGRGLITPQSFVAYDKINGKLFVGDIEVADRYVPGAGSSEVLAQSLAGLLAPEAGMDWTVTPDSGRYILVHRRPDRTRRVLVVDPSLWRVVQAQELDASNTVVADQRFSAFDTVDGVVMPRRVVLTAPGEGVRIQLEHNRLLVNPSDFRLRFARPTGVEVIEID</sequence>
<accession>A0A259TY17</accession>
<dbReference type="InterPro" id="IPR025634">
    <property type="entry name" value="DUF4292"/>
</dbReference>
<organism evidence="1 2">
    <name type="scientific">Rubricoccus marinus</name>
    <dbReference type="NCBI Taxonomy" id="716817"/>
    <lineage>
        <taxon>Bacteria</taxon>
        <taxon>Pseudomonadati</taxon>
        <taxon>Rhodothermota</taxon>
        <taxon>Rhodothermia</taxon>
        <taxon>Rhodothermales</taxon>
        <taxon>Rubricoccaceae</taxon>
        <taxon>Rubricoccus</taxon>
    </lineage>
</organism>
<dbReference type="InParanoid" id="A0A259TY17"/>
<dbReference type="OrthoDB" id="1122661at2"/>
<protein>
    <recommendedName>
        <fullName evidence="3">DUF4292 domain-containing protein</fullName>
    </recommendedName>
</protein>
<dbReference type="Pfam" id="PF14125">
    <property type="entry name" value="DUF4292"/>
    <property type="match status" value="1"/>
</dbReference>
<dbReference type="AlphaFoldDB" id="A0A259TY17"/>
<dbReference type="Proteomes" id="UP000216446">
    <property type="component" value="Unassembled WGS sequence"/>
</dbReference>
<reference evidence="1 2" key="1">
    <citation type="submission" date="2016-11" db="EMBL/GenBank/DDBJ databases">
        <title>Study of marine rhodopsin-containing bacteria.</title>
        <authorList>
            <person name="Yoshizawa S."/>
            <person name="Kumagai Y."/>
            <person name="Kogure K."/>
        </authorList>
    </citation>
    <scope>NUCLEOTIDE SEQUENCE [LARGE SCALE GENOMIC DNA]</scope>
    <source>
        <strain evidence="1 2">SG-29</strain>
    </source>
</reference>
<proteinExistence type="predicted"/>
<evidence type="ECO:0000313" key="2">
    <source>
        <dbReference type="Proteomes" id="UP000216446"/>
    </source>
</evidence>
<dbReference type="PROSITE" id="PS51257">
    <property type="entry name" value="PROKAR_LIPOPROTEIN"/>
    <property type="match status" value="1"/>
</dbReference>